<dbReference type="InterPro" id="IPR039424">
    <property type="entry name" value="SBP_5"/>
</dbReference>
<evidence type="ECO:0000313" key="3">
    <source>
        <dbReference type="Proteomes" id="UP000019489"/>
    </source>
</evidence>
<dbReference type="EMBL" id="AWSA01000028">
    <property type="protein sequence ID" value="EWT01078.1"/>
    <property type="molecule type" value="Genomic_DNA"/>
</dbReference>
<evidence type="ECO:0000313" key="2">
    <source>
        <dbReference type="EMBL" id="EWT01078.1"/>
    </source>
</evidence>
<dbReference type="PROSITE" id="PS51257">
    <property type="entry name" value="PROKAR_LIPOPROTEIN"/>
    <property type="match status" value="1"/>
</dbReference>
<feature type="domain" description="Solute-binding protein family 5" evidence="1">
    <location>
        <begin position="102"/>
        <end position="498"/>
    </location>
</feature>
<proteinExistence type="predicted"/>
<sequence>MRDGVTRQVRAAFVAAVVVVLTIVGGVAACSTDLVGGGAADRLAAAPEGAPQPGGDLSVLVAGEVATWDPQLMYVGPEAFFAERTFVRTLTAYGTGADQRTLVGDLATSAGTPSDGGRTWTFTLRDGITWEDGSPVTCADIRHGVARTFDRTTHIAGTNYASFLLDVPTAVTAEGLEKPVYSGPGDKADQAAFDKALVCKGRTIVFHLREPEPDFAHIVALPEFAPRKASADTKDAKATFSVMSTGPYKLAKPWVVGKGGTFVRNGAWDPASDPIRKAYPDTITVTSGLDEPTIIQRLLNDKDQDAYAVSWVQASPTLRNQAGSMLQARLTFPYTGNVDYLALNMRSKVMSNPKVREAFALATNRATYVAANGGEGAGSPSWSILGPAISSVGTDPGKAGKVAGDPQAARALLQSSGLRLPVKVRVVHAQSVLADKAYAALAAGWERAGFDIELVPVQPEEYYKTIEKATSVNAYDVFRGVWTPDYPSAGAVIPALFDARINVDSSGPGQDAGYFGDAAVERLIDQADATADEAARGRIWEQADALIRERGGYVALCATKALHVHGGSVRHYEEHAVGGIVDLATVSVR</sequence>
<dbReference type="CDD" id="cd08506">
    <property type="entry name" value="PBP2_clavulanate_OppA2"/>
    <property type="match status" value="1"/>
</dbReference>
<dbReference type="InterPro" id="IPR030678">
    <property type="entry name" value="Peptide/Ni-bd"/>
</dbReference>
<dbReference type="GO" id="GO:0042597">
    <property type="term" value="C:periplasmic space"/>
    <property type="evidence" value="ECO:0007669"/>
    <property type="project" value="UniProtKB-ARBA"/>
</dbReference>
<comment type="caution">
    <text evidence="2">The sequence shown here is derived from an EMBL/GenBank/DDBJ whole genome shotgun (WGS) entry which is preliminary data.</text>
</comment>
<dbReference type="PATRIC" id="fig|1386089.3.peg.2677"/>
<keyword evidence="3" id="KW-1185">Reference proteome</keyword>
<dbReference type="Pfam" id="PF00496">
    <property type="entry name" value="SBP_bac_5"/>
    <property type="match status" value="1"/>
</dbReference>
<gene>
    <name evidence="2" type="ORF">N865_11710</name>
</gene>
<dbReference type="GO" id="GO:0043190">
    <property type="term" value="C:ATP-binding cassette (ABC) transporter complex"/>
    <property type="evidence" value="ECO:0007669"/>
    <property type="project" value="InterPro"/>
</dbReference>
<evidence type="ECO:0000259" key="1">
    <source>
        <dbReference type="Pfam" id="PF00496"/>
    </source>
</evidence>
<dbReference type="PANTHER" id="PTHR30290">
    <property type="entry name" value="PERIPLASMIC BINDING COMPONENT OF ABC TRANSPORTER"/>
    <property type="match status" value="1"/>
</dbReference>
<dbReference type="PANTHER" id="PTHR30290:SF83">
    <property type="entry name" value="ABC TRANSPORTER SUBSTRATE-BINDING PROTEIN"/>
    <property type="match status" value="1"/>
</dbReference>
<reference evidence="2 3" key="1">
    <citation type="submission" date="2013-08" db="EMBL/GenBank/DDBJ databases">
        <title>Intrasporangium oryzae NRRL B-24470.</title>
        <authorList>
            <person name="Liu H."/>
            <person name="Wang G."/>
        </authorList>
    </citation>
    <scope>NUCLEOTIDE SEQUENCE [LARGE SCALE GENOMIC DNA]</scope>
    <source>
        <strain evidence="2 3">NRRL B-24470</strain>
    </source>
</reference>
<organism evidence="2 3">
    <name type="scientific">Intrasporangium oryzae NRRL B-24470</name>
    <dbReference type="NCBI Taxonomy" id="1386089"/>
    <lineage>
        <taxon>Bacteria</taxon>
        <taxon>Bacillati</taxon>
        <taxon>Actinomycetota</taxon>
        <taxon>Actinomycetes</taxon>
        <taxon>Micrococcales</taxon>
        <taxon>Intrasporangiaceae</taxon>
        <taxon>Intrasporangium</taxon>
    </lineage>
</organism>
<dbReference type="eggNOG" id="COG0747">
    <property type="taxonomic scope" value="Bacteria"/>
</dbReference>
<dbReference type="InterPro" id="IPR000914">
    <property type="entry name" value="SBP_5_dom"/>
</dbReference>
<name>W9G8E1_9MICO</name>
<dbReference type="PIRSF" id="PIRSF002741">
    <property type="entry name" value="MppA"/>
    <property type="match status" value="1"/>
</dbReference>
<dbReference type="STRING" id="1386089.N865_11710"/>
<dbReference type="GO" id="GO:0015833">
    <property type="term" value="P:peptide transport"/>
    <property type="evidence" value="ECO:0007669"/>
    <property type="project" value="TreeGrafter"/>
</dbReference>
<dbReference type="Gene3D" id="3.10.105.10">
    <property type="entry name" value="Dipeptide-binding Protein, Domain 3"/>
    <property type="match status" value="1"/>
</dbReference>
<dbReference type="Gene3D" id="3.40.190.10">
    <property type="entry name" value="Periplasmic binding protein-like II"/>
    <property type="match status" value="1"/>
</dbReference>
<protein>
    <submittedName>
        <fullName evidence="2">ABC transporter substrate-binding protein</fullName>
    </submittedName>
</protein>
<dbReference type="AlphaFoldDB" id="W9G8E1"/>
<dbReference type="Proteomes" id="UP000019489">
    <property type="component" value="Unassembled WGS sequence"/>
</dbReference>
<accession>W9G8E1</accession>
<dbReference type="GO" id="GO:1904680">
    <property type="term" value="F:peptide transmembrane transporter activity"/>
    <property type="evidence" value="ECO:0007669"/>
    <property type="project" value="TreeGrafter"/>
</dbReference>
<dbReference type="SUPFAM" id="SSF53850">
    <property type="entry name" value="Periplasmic binding protein-like II"/>
    <property type="match status" value="1"/>
</dbReference>